<dbReference type="GO" id="GO:0004851">
    <property type="term" value="F:uroporphyrin-III C-methyltransferase activity"/>
    <property type="evidence" value="ECO:0007669"/>
    <property type="project" value="UniProtKB-EC"/>
</dbReference>
<dbReference type="Proteomes" id="UP000027142">
    <property type="component" value="Chromosome"/>
</dbReference>
<dbReference type="InterPro" id="IPR014776">
    <property type="entry name" value="4pyrrole_Mease_sub2"/>
</dbReference>
<dbReference type="FunFam" id="3.30.950.10:FF:000001">
    <property type="entry name" value="Siroheme synthase"/>
    <property type="match status" value="1"/>
</dbReference>
<accession>A0A060M016</accession>
<proteinExistence type="inferred from homology"/>
<evidence type="ECO:0000256" key="3">
    <source>
        <dbReference type="ARBA" id="ARBA00018323"/>
    </source>
</evidence>
<dbReference type="KEGG" id="ble:BleG1_0796"/>
<protein>
    <recommendedName>
        <fullName evidence="3">Uroporphyrinogen-III C-methyltransferase</fullName>
        <ecNumber evidence="2">2.1.1.107</ecNumber>
    </recommendedName>
    <alternativeName>
        <fullName evidence="8">Uroporphyrinogen III methylase</fullName>
    </alternativeName>
</protein>
<keyword evidence="6" id="KW-0949">S-adenosyl-L-methionine</keyword>
<dbReference type="STRING" id="1246626.BleG1_0796"/>
<gene>
    <name evidence="11" type="ORF">BleG1_0796</name>
</gene>
<dbReference type="InterPro" id="IPR050161">
    <property type="entry name" value="Siro_Cobalamin_biosynth"/>
</dbReference>
<evidence type="ECO:0000256" key="1">
    <source>
        <dbReference type="ARBA" id="ARBA00005879"/>
    </source>
</evidence>
<evidence type="ECO:0000256" key="6">
    <source>
        <dbReference type="ARBA" id="ARBA00022691"/>
    </source>
</evidence>
<evidence type="ECO:0000256" key="9">
    <source>
        <dbReference type="RuleBase" id="RU003960"/>
    </source>
</evidence>
<dbReference type="GO" id="GO:0019354">
    <property type="term" value="P:siroheme biosynthetic process"/>
    <property type="evidence" value="ECO:0007669"/>
    <property type="project" value="InterPro"/>
</dbReference>
<dbReference type="eggNOG" id="COG0007">
    <property type="taxonomic scope" value="Bacteria"/>
</dbReference>
<keyword evidence="12" id="KW-1185">Reference proteome</keyword>
<dbReference type="SUPFAM" id="SSF53790">
    <property type="entry name" value="Tetrapyrrole methylase"/>
    <property type="match status" value="1"/>
</dbReference>
<sequence length="461" mass="50957">MSRGTVYLIGAGPGDIGLISYKGMQRLRQADVVLYDRLVNPLLLEEVKEGAELIYVGKLPNRHILRQEAIHDELVRQADHHQTVVRLKGGDPSVFGRVGEEAAFLDRYQVPFEIIPGITSGIAVPAYANVPVTHRTKGTSFAVATGHSQKENSLELDWSGLAKIDTVAFYMGVKNLPRIVGNFIQHGRPESESVLCIQWGTTSKQKVVKATLATIVEEVKSHGIGNPAITLVGTVAELYKGKSWFEDQPLFGHYPLVLAEGASSLVSDLRQAGAEAFAPKVALQQDENCVTFYSSDDVEVFIEQLREEAVDIRTISLDLVAVTASAQNALKHYGLLAASLERKTEDESMLSNLDEKWTTATNVILGRLQEEQSITDIILSSSQRLPHLFKIVEQYPELREVPIYSDQEEVVKTLCTLGFLGVRVSGQTPSVLGQWLHARQGKVMNDASYSLRRSWQPSPNW</sequence>
<dbReference type="InterPro" id="IPR003043">
    <property type="entry name" value="Uropor_MeTrfase_CS"/>
</dbReference>
<dbReference type="RefSeq" id="WP_051667332.1">
    <property type="nucleotide sequence ID" value="NZ_CP003923.1"/>
</dbReference>
<evidence type="ECO:0000256" key="4">
    <source>
        <dbReference type="ARBA" id="ARBA00022603"/>
    </source>
</evidence>
<evidence type="ECO:0000313" key="12">
    <source>
        <dbReference type="Proteomes" id="UP000027142"/>
    </source>
</evidence>
<keyword evidence="7" id="KW-0627">Porphyrin biosynthesis</keyword>
<dbReference type="Gene3D" id="3.40.1010.10">
    <property type="entry name" value="Cobalt-precorrin-4 Transmethylase, Domain 1"/>
    <property type="match status" value="1"/>
</dbReference>
<dbReference type="CDD" id="cd11642">
    <property type="entry name" value="SUMT"/>
    <property type="match status" value="1"/>
</dbReference>
<dbReference type="InterPro" id="IPR014777">
    <property type="entry name" value="4pyrrole_Mease_sub1"/>
</dbReference>
<dbReference type="PROSITE" id="PS00840">
    <property type="entry name" value="SUMT_2"/>
    <property type="match status" value="1"/>
</dbReference>
<feature type="domain" description="Tetrapyrrole methylase" evidence="10">
    <location>
        <begin position="5"/>
        <end position="215"/>
    </location>
</feature>
<evidence type="ECO:0000259" key="10">
    <source>
        <dbReference type="Pfam" id="PF00590"/>
    </source>
</evidence>
<dbReference type="Gene3D" id="3.30.950.10">
    <property type="entry name" value="Methyltransferase, Cobalt-precorrin-4 Transmethylase, Domain 2"/>
    <property type="match status" value="1"/>
</dbReference>
<evidence type="ECO:0000313" key="11">
    <source>
        <dbReference type="EMBL" id="AIC93404.1"/>
    </source>
</evidence>
<dbReference type="NCBIfam" id="TIGR01469">
    <property type="entry name" value="cobA_cysG_Cterm"/>
    <property type="match status" value="1"/>
</dbReference>
<evidence type="ECO:0000256" key="7">
    <source>
        <dbReference type="ARBA" id="ARBA00023244"/>
    </source>
</evidence>
<dbReference type="FunFam" id="3.40.1010.10:FF:000001">
    <property type="entry name" value="Siroheme synthase"/>
    <property type="match status" value="1"/>
</dbReference>
<reference evidence="11 12" key="1">
    <citation type="journal article" date="2014" name="Gene">
        <title>A comparative genomic analysis of the alkalitolerant soil bacterium Bacillus lehensis G1.</title>
        <authorList>
            <person name="Noor Y.M."/>
            <person name="Samsulrizal N.H."/>
            <person name="Jema'on N.A."/>
            <person name="Low K.O."/>
            <person name="Ramli A.N."/>
            <person name="Alias N.I."/>
            <person name="Damis S.I."/>
            <person name="Fuzi S.F."/>
            <person name="Isa M.N."/>
            <person name="Murad A.M."/>
            <person name="Raih M.F."/>
            <person name="Bakar F.D."/>
            <person name="Najimudin N."/>
            <person name="Mahadi N.M."/>
            <person name="Illias R.M."/>
        </authorList>
    </citation>
    <scope>NUCLEOTIDE SEQUENCE [LARGE SCALE GENOMIC DNA]</scope>
    <source>
        <strain evidence="11 12">G1</strain>
    </source>
</reference>
<name>A0A060M016_9BACI</name>
<keyword evidence="4 9" id="KW-0489">Methyltransferase</keyword>
<dbReference type="OrthoDB" id="9815856at2"/>
<evidence type="ECO:0000256" key="5">
    <source>
        <dbReference type="ARBA" id="ARBA00022679"/>
    </source>
</evidence>
<dbReference type="EMBL" id="CP003923">
    <property type="protein sequence ID" value="AIC93404.1"/>
    <property type="molecule type" value="Genomic_DNA"/>
</dbReference>
<dbReference type="InterPro" id="IPR006366">
    <property type="entry name" value="CobA/CysG_C"/>
</dbReference>
<dbReference type="NCBIfam" id="NF004790">
    <property type="entry name" value="PRK06136.1"/>
    <property type="match status" value="1"/>
</dbReference>
<dbReference type="PANTHER" id="PTHR45790">
    <property type="entry name" value="SIROHEME SYNTHASE-RELATED"/>
    <property type="match status" value="1"/>
</dbReference>
<evidence type="ECO:0000256" key="8">
    <source>
        <dbReference type="ARBA" id="ARBA00079776"/>
    </source>
</evidence>
<comment type="similarity">
    <text evidence="1 9">Belongs to the precorrin methyltransferase family.</text>
</comment>
<dbReference type="AlphaFoldDB" id="A0A060M016"/>
<dbReference type="InterPro" id="IPR000878">
    <property type="entry name" value="4pyrrol_Mease"/>
</dbReference>
<dbReference type="GO" id="GO:0032259">
    <property type="term" value="P:methylation"/>
    <property type="evidence" value="ECO:0007669"/>
    <property type="project" value="UniProtKB-KW"/>
</dbReference>
<dbReference type="PATRIC" id="fig|1246626.3.peg.795"/>
<dbReference type="PANTHER" id="PTHR45790:SF3">
    <property type="entry name" value="S-ADENOSYL-L-METHIONINE-DEPENDENT UROPORPHYRINOGEN III METHYLTRANSFERASE, CHLOROPLASTIC"/>
    <property type="match status" value="1"/>
</dbReference>
<dbReference type="Pfam" id="PF00590">
    <property type="entry name" value="TP_methylase"/>
    <property type="match status" value="1"/>
</dbReference>
<dbReference type="InterPro" id="IPR035996">
    <property type="entry name" value="4pyrrol_Methylase_sf"/>
</dbReference>
<organism evidence="11 12">
    <name type="scientific">Shouchella lehensis G1</name>
    <dbReference type="NCBI Taxonomy" id="1246626"/>
    <lineage>
        <taxon>Bacteria</taxon>
        <taxon>Bacillati</taxon>
        <taxon>Bacillota</taxon>
        <taxon>Bacilli</taxon>
        <taxon>Bacillales</taxon>
        <taxon>Bacillaceae</taxon>
        <taxon>Shouchella</taxon>
    </lineage>
</organism>
<keyword evidence="5 9" id="KW-0808">Transferase</keyword>
<evidence type="ECO:0000256" key="2">
    <source>
        <dbReference type="ARBA" id="ARBA00012162"/>
    </source>
</evidence>
<dbReference type="HOGENOM" id="CLU_011276_6_0_9"/>
<dbReference type="EC" id="2.1.1.107" evidence="2"/>